<dbReference type="RefSeq" id="WP_369705183.1">
    <property type="nucleotide sequence ID" value="NZ_JBGEWD010000016.1"/>
</dbReference>
<comment type="similarity">
    <text evidence="1">Belongs to the nitroreductase family.</text>
</comment>
<proteinExistence type="inferred from homology"/>
<dbReference type="InterPro" id="IPR029479">
    <property type="entry name" value="Nitroreductase"/>
</dbReference>
<keyword evidence="5" id="KW-1185">Reference proteome</keyword>
<evidence type="ECO:0000313" key="4">
    <source>
        <dbReference type="EMBL" id="MEY8001286.1"/>
    </source>
</evidence>
<feature type="domain" description="Nitroreductase" evidence="3">
    <location>
        <begin position="63"/>
        <end position="148"/>
    </location>
</feature>
<feature type="domain" description="Nitroreductase" evidence="3">
    <location>
        <begin position="5"/>
        <end position="57"/>
    </location>
</feature>
<dbReference type="InterPro" id="IPR000415">
    <property type="entry name" value="Nitroreductase-like"/>
</dbReference>
<keyword evidence="2" id="KW-0560">Oxidoreductase</keyword>
<gene>
    <name evidence="4" type="ORF">AB8U03_13985</name>
</gene>
<reference evidence="4 5" key="1">
    <citation type="submission" date="2024-08" db="EMBL/GenBank/DDBJ databases">
        <title>Clostridium lapicellarii sp. nov., and Clostridium renhuaiense sp. nov., two species isolated from the mud in a fermentation cellar used for producing sauce-flavour Chinese liquors.</title>
        <authorList>
            <person name="Yang F."/>
            <person name="Wang H."/>
            <person name="Chen L.Q."/>
            <person name="Zhou N."/>
            <person name="Lu J.J."/>
            <person name="Pu X.X."/>
            <person name="Wan B."/>
            <person name="Wang L."/>
            <person name="Liu S.J."/>
        </authorList>
    </citation>
    <scope>NUCLEOTIDE SEQUENCE [LARGE SCALE GENOMIC DNA]</scope>
    <source>
        <strain evidence="4 5">MT-5</strain>
    </source>
</reference>
<sequence length="177" mass="20072">MVELLRKRRSIRKYTPRKVQKEKIIKIIQAGLLSPSSKNSKPWEFIIVEDKDKLEKLSFTKAGAAFLKNADLGIVVLGNSELSDVWIEDASIASALMHITAESEGLGSCWIQVRNRKYNDNITSEDYVRQILNIPSNINVLSMISVGYAAKIPSPADLEKLEYRKVYLDSYANKYSF</sequence>
<evidence type="ECO:0000256" key="1">
    <source>
        <dbReference type="ARBA" id="ARBA00007118"/>
    </source>
</evidence>
<evidence type="ECO:0000256" key="2">
    <source>
        <dbReference type="ARBA" id="ARBA00023002"/>
    </source>
</evidence>
<evidence type="ECO:0000313" key="5">
    <source>
        <dbReference type="Proteomes" id="UP001564657"/>
    </source>
</evidence>
<dbReference type="PANTHER" id="PTHR43673">
    <property type="entry name" value="NAD(P)H NITROREDUCTASE YDGI-RELATED"/>
    <property type="match status" value="1"/>
</dbReference>
<dbReference type="Pfam" id="PF00881">
    <property type="entry name" value="Nitroreductase"/>
    <property type="match status" value="2"/>
</dbReference>
<dbReference type="CDD" id="cd02151">
    <property type="entry name" value="nitroreductase"/>
    <property type="match status" value="1"/>
</dbReference>
<dbReference type="PANTHER" id="PTHR43673:SF10">
    <property type="entry name" value="NADH DEHYDROGENASE_NAD(P)H NITROREDUCTASE XCC3605-RELATED"/>
    <property type="match status" value="1"/>
</dbReference>
<name>A0ABV4BUA5_9CLOT</name>
<dbReference type="EMBL" id="JBGEWD010000016">
    <property type="protein sequence ID" value="MEY8001286.1"/>
    <property type="molecule type" value="Genomic_DNA"/>
</dbReference>
<comment type="caution">
    <text evidence="4">The sequence shown here is derived from an EMBL/GenBank/DDBJ whole genome shotgun (WGS) entry which is preliminary data.</text>
</comment>
<organism evidence="4 5">
    <name type="scientific">Clostridium moutaii</name>
    <dbReference type="NCBI Taxonomy" id="3240932"/>
    <lineage>
        <taxon>Bacteria</taxon>
        <taxon>Bacillati</taxon>
        <taxon>Bacillota</taxon>
        <taxon>Clostridia</taxon>
        <taxon>Eubacteriales</taxon>
        <taxon>Clostridiaceae</taxon>
        <taxon>Clostridium</taxon>
    </lineage>
</organism>
<accession>A0ABV4BUA5</accession>
<dbReference type="SUPFAM" id="SSF55469">
    <property type="entry name" value="FMN-dependent nitroreductase-like"/>
    <property type="match status" value="1"/>
</dbReference>
<evidence type="ECO:0000259" key="3">
    <source>
        <dbReference type="Pfam" id="PF00881"/>
    </source>
</evidence>
<dbReference type="Gene3D" id="3.40.109.10">
    <property type="entry name" value="NADH Oxidase"/>
    <property type="match status" value="1"/>
</dbReference>
<protein>
    <submittedName>
        <fullName evidence="4">Nitroreductase family protein</fullName>
    </submittedName>
</protein>
<dbReference type="Proteomes" id="UP001564657">
    <property type="component" value="Unassembled WGS sequence"/>
</dbReference>